<dbReference type="AlphaFoldDB" id="A0A495J8I6"/>
<dbReference type="SUPFAM" id="SSF48208">
    <property type="entry name" value="Six-hairpin glycosidases"/>
    <property type="match status" value="1"/>
</dbReference>
<dbReference type="Proteomes" id="UP000268007">
    <property type="component" value="Unassembled WGS sequence"/>
</dbReference>
<reference evidence="3 4" key="1">
    <citation type="submission" date="2018-10" db="EMBL/GenBank/DDBJ databases">
        <title>Genomic Encyclopedia of Archaeal and Bacterial Type Strains, Phase II (KMG-II): from individual species to whole genera.</title>
        <authorList>
            <person name="Goeker M."/>
        </authorList>
    </citation>
    <scope>NUCLEOTIDE SEQUENCE [LARGE SCALE GENOMIC DNA]</scope>
    <source>
        <strain evidence="3 4">DSM 18602</strain>
    </source>
</reference>
<accession>A0A495J8I6</accession>
<dbReference type="Pfam" id="PF03633">
    <property type="entry name" value="Glyco_hydro_65C"/>
    <property type="match status" value="1"/>
</dbReference>
<dbReference type="RefSeq" id="WP_121199927.1">
    <property type="nucleotide sequence ID" value="NZ_RBKU01000001.1"/>
</dbReference>
<evidence type="ECO:0000313" key="4">
    <source>
        <dbReference type="Proteomes" id="UP000268007"/>
    </source>
</evidence>
<sequence length="521" mass="59988">MTKSLRVIYVFAICILIAGVNMCFAQNAKHVLGFSKLKKYVNYFNSLDTEAVKNFVPNAESFNWLSQNIPLFECPDTTIQQMYYYRWWSFRKHLVKTPTGFVFTEFITPVKFAGIYNTISSALGHQVNEGRWLHNKQYIEDYVSFWLYEDGKQPKPHFHGFSSWVDDAVYNHYLVTQDKEYIKHILPALDADYRKWETERQLPDGSFWQFDVKDAMEESISGSRKDKNVRPTINSYMYGNAKALVAMAKLTGNDTLEQRYTAKAAALKKIVNALWDDNAAFYKVKFVNGTLSDAREAIGFIPWYFNLPADEPKYAAQWNELTDTAGFNAPWGLTTAERRHPKFRTHGVGKCEWDGAIWPYATTQDLKGLANLLTNYTNRGKMTSKVFYDNMHKYAWSQQMNGRPYIGEYQDEKNGAWLKGDNPRSTFYNHSGYADLVINDLVGIKPRADEVLEVFPLIPQGQWAWFCLDKVSYHGHNITIVWDKNGTKYGAGKGLFIYADGKKIAQSDVLKHVLVNLPAKK</sequence>
<gene>
    <name evidence="3" type="ORF">BDD43_4593</name>
</gene>
<organism evidence="3 4">
    <name type="scientific">Mucilaginibacter gracilis</name>
    <dbReference type="NCBI Taxonomy" id="423350"/>
    <lineage>
        <taxon>Bacteria</taxon>
        <taxon>Pseudomonadati</taxon>
        <taxon>Bacteroidota</taxon>
        <taxon>Sphingobacteriia</taxon>
        <taxon>Sphingobacteriales</taxon>
        <taxon>Sphingobacteriaceae</taxon>
        <taxon>Mucilaginibacter</taxon>
    </lineage>
</organism>
<protein>
    <recommendedName>
        <fullName evidence="5">Trehalase</fullName>
    </recommendedName>
</protein>
<name>A0A495J8I6_9SPHI</name>
<evidence type="ECO:0000259" key="2">
    <source>
        <dbReference type="Pfam" id="PF22422"/>
    </source>
</evidence>
<feature type="domain" description="Mannosylglycerate hydrolase MGH1-like glycoside hydrolase" evidence="2">
    <location>
        <begin position="116"/>
        <end position="431"/>
    </location>
</feature>
<dbReference type="GO" id="GO:0005975">
    <property type="term" value="P:carbohydrate metabolic process"/>
    <property type="evidence" value="ECO:0007669"/>
    <property type="project" value="InterPro"/>
</dbReference>
<feature type="domain" description="Glycoside hydrolase family 65 C-terminal" evidence="1">
    <location>
        <begin position="449"/>
        <end position="503"/>
    </location>
</feature>
<dbReference type="OrthoDB" id="231241at2"/>
<dbReference type="InterPro" id="IPR005194">
    <property type="entry name" value="Glyco_hydro_65_C"/>
</dbReference>
<dbReference type="InterPro" id="IPR054491">
    <property type="entry name" value="MGH1-like_GH"/>
</dbReference>
<evidence type="ECO:0000313" key="3">
    <source>
        <dbReference type="EMBL" id="RKR84359.1"/>
    </source>
</evidence>
<dbReference type="Gene3D" id="1.50.10.10">
    <property type="match status" value="1"/>
</dbReference>
<keyword evidence="4" id="KW-1185">Reference proteome</keyword>
<comment type="caution">
    <text evidence="3">The sequence shown here is derived from an EMBL/GenBank/DDBJ whole genome shotgun (WGS) entry which is preliminary data.</text>
</comment>
<evidence type="ECO:0000259" key="1">
    <source>
        <dbReference type="Pfam" id="PF03633"/>
    </source>
</evidence>
<proteinExistence type="predicted"/>
<dbReference type="InterPro" id="IPR008928">
    <property type="entry name" value="6-hairpin_glycosidase_sf"/>
</dbReference>
<evidence type="ECO:0008006" key="5">
    <source>
        <dbReference type="Google" id="ProtNLM"/>
    </source>
</evidence>
<dbReference type="InterPro" id="IPR012341">
    <property type="entry name" value="6hp_glycosidase-like_sf"/>
</dbReference>
<dbReference type="EMBL" id="RBKU01000001">
    <property type="protein sequence ID" value="RKR84359.1"/>
    <property type="molecule type" value="Genomic_DNA"/>
</dbReference>
<dbReference type="Pfam" id="PF22422">
    <property type="entry name" value="MGH1-like_GH"/>
    <property type="match status" value="1"/>
</dbReference>